<dbReference type="SUPFAM" id="SSF142338">
    <property type="entry name" value="CofD-like"/>
    <property type="match status" value="1"/>
</dbReference>
<comment type="subcellular location">
    <subcellularLocation>
        <location evidence="2">Cytoplasm</location>
    </subcellularLocation>
</comment>
<evidence type="ECO:0000313" key="4">
    <source>
        <dbReference type="Proteomes" id="UP000034096"/>
    </source>
</evidence>
<protein>
    <recommendedName>
        <fullName evidence="2">Putative gluconeogenesis factor</fullName>
    </recommendedName>
</protein>
<dbReference type="PATRIC" id="fig|1618583.3.peg.914"/>
<dbReference type="InterPro" id="IPR010119">
    <property type="entry name" value="Gluconeogen_factor"/>
</dbReference>
<dbReference type="GO" id="GO:0005737">
    <property type="term" value="C:cytoplasm"/>
    <property type="evidence" value="ECO:0007669"/>
    <property type="project" value="UniProtKB-SubCell"/>
</dbReference>
<dbReference type="EMBL" id="LBUE01000030">
    <property type="protein sequence ID" value="KKQ55177.1"/>
    <property type="molecule type" value="Genomic_DNA"/>
</dbReference>
<dbReference type="InterPro" id="IPR002882">
    <property type="entry name" value="CofD"/>
</dbReference>
<dbReference type="GO" id="GO:0043743">
    <property type="term" value="F:LPPG:FO 2-phospho-L-lactate transferase activity"/>
    <property type="evidence" value="ECO:0007669"/>
    <property type="project" value="InterPro"/>
</dbReference>
<evidence type="ECO:0000313" key="3">
    <source>
        <dbReference type="EMBL" id="KKQ55177.1"/>
    </source>
</evidence>
<comment type="function">
    <text evidence="2">Required for morphogenesis under gluconeogenic growth conditions.</text>
</comment>
<dbReference type="NCBIfam" id="TIGR01826">
    <property type="entry name" value="CofD_related"/>
    <property type="match status" value="1"/>
</dbReference>
<reference evidence="3 4" key="1">
    <citation type="journal article" date="2015" name="Nature">
        <title>rRNA introns, odd ribosomes, and small enigmatic genomes across a large radiation of phyla.</title>
        <authorList>
            <person name="Brown C.T."/>
            <person name="Hug L.A."/>
            <person name="Thomas B.C."/>
            <person name="Sharon I."/>
            <person name="Castelle C.J."/>
            <person name="Singh A."/>
            <person name="Wilkins M.J."/>
            <person name="Williams K.H."/>
            <person name="Banfield J.F."/>
        </authorList>
    </citation>
    <scope>NUCLEOTIDE SEQUENCE [LARGE SCALE GENOMIC DNA]</scope>
</reference>
<evidence type="ECO:0000256" key="1">
    <source>
        <dbReference type="ARBA" id="ARBA00022490"/>
    </source>
</evidence>
<dbReference type="HAMAP" id="MF_00973">
    <property type="entry name" value="Gluconeogen_factor"/>
    <property type="match status" value="1"/>
</dbReference>
<evidence type="ECO:0000256" key="2">
    <source>
        <dbReference type="HAMAP-Rule" id="MF_00973"/>
    </source>
</evidence>
<dbReference type="PANTHER" id="PTHR30135:SF3">
    <property type="entry name" value="GLUCONEOGENESIS FACTOR-RELATED"/>
    <property type="match status" value="1"/>
</dbReference>
<name>A0A0G0IKN7_9BACT</name>
<accession>A0A0G0IKN7</accession>
<organism evidence="3 4">
    <name type="scientific">Candidatus Woesebacteria bacterium GW2011_GWC1_38_13</name>
    <dbReference type="NCBI Taxonomy" id="1618583"/>
    <lineage>
        <taxon>Bacteria</taxon>
        <taxon>Candidatus Woeseibacteriota</taxon>
    </lineage>
</organism>
<comment type="similarity">
    <text evidence="2">Belongs to the gluconeogenesis factor family.</text>
</comment>
<keyword evidence="1 2" id="KW-0963">Cytoplasm</keyword>
<comment type="caution">
    <text evidence="3">The sequence shown here is derived from an EMBL/GenBank/DDBJ whole genome shotgun (WGS) entry which is preliminary data.</text>
</comment>
<dbReference type="GO" id="GO:0008360">
    <property type="term" value="P:regulation of cell shape"/>
    <property type="evidence" value="ECO:0007669"/>
    <property type="project" value="UniProtKB-UniRule"/>
</dbReference>
<dbReference type="Proteomes" id="UP000034096">
    <property type="component" value="Unassembled WGS sequence"/>
</dbReference>
<dbReference type="AlphaFoldDB" id="A0A0G0IKN7"/>
<dbReference type="PANTHER" id="PTHR30135">
    <property type="entry name" value="UNCHARACTERIZED PROTEIN YVCK-RELATED"/>
    <property type="match status" value="1"/>
</dbReference>
<dbReference type="Pfam" id="PF01933">
    <property type="entry name" value="CofD"/>
    <property type="match status" value="1"/>
</dbReference>
<proteinExistence type="inferred from homology"/>
<sequence>MDKLNKNGKSLLQTKKIKLVVVGGGTGTFTVLTGLKKHPQLDLSVIVSMMDDGGSNRVIRDEFGLLPTSDIRQCIVALSEENPGDLLRKLFTYRFNAGTGIAGMTFGNLFMAALADIYGDQKTAIAKTCEFLDVSGNIIPVTYDKCYLVARYSSGKQVMGEHDIDEPSEGVAKYRIVELEVFPQAKANPDASSALLSADYIVFGPGDLYTSILPNVVVPGISEALKNSRAKKIFVLNLMTKYGQTDRFTTGKFLSELEKYAGEGVIDYCLTNKSKDFPKGILERYEAEKAYLVKDDLVESEKLRIVRSDFISSEVYEKSLSDKIKRSLIRHDPDKLARAIMSIING</sequence>
<gene>
    <name evidence="3" type="ORF">US75_C0030G0014</name>
</gene>
<dbReference type="InterPro" id="IPR038136">
    <property type="entry name" value="CofD-like_dom_sf"/>
</dbReference>
<dbReference type="Gene3D" id="3.40.50.10680">
    <property type="entry name" value="CofD-like domains"/>
    <property type="match status" value="1"/>
</dbReference>
<dbReference type="CDD" id="cd07187">
    <property type="entry name" value="YvcK_like"/>
    <property type="match status" value="1"/>
</dbReference>
<dbReference type="STRING" id="1618583.US75_C0030G0014"/>